<sequence length="114" mass="13371">MKSWMKAVIWLLILYVIFMQFCMGRCDNSSDGNNNDSDLFTPGPTCDTYYYAGKDLRRCPPNKEFNYHLQDCVNIAAYDGCYANAVTNYTNLYARFKAKKKEQQQQDHQHNYHS</sequence>
<proteinExistence type="predicted"/>
<evidence type="ECO:0000313" key="2">
    <source>
        <dbReference type="Proteomes" id="UP001223634"/>
    </source>
</evidence>
<evidence type="ECO:0000313" key="1">
    <source>
        <dbReference type="EMBL" id="QEI03468.1"/>
    </source>
</evidence>
<protein>
    <submittedName>
        <fullName evidence="1">Uncharacterized protein</fullName>
    </submittedName>
</protein>
<name>A0A6B7KPM4_9ABAC</name>
<dbReference type="Proteomes" id="UP001223634">
    <property type="component" value="Segment"/>
</dbReference>
<keyword evidence="2" id="KW-1185">Reference proteome</keyword>
<accession>A0A6B7KPM4</accession>
<reference evidence="1 2" key="1">
    <citation type="submission" date="2019-01" db="EMBL/GenBank/DDBJ databases">
        <title>The Spodoptera cosmioides nucleopolyhedrovirus (SpcoNPV) is a novel virus isolated from the polyphagous black armyworm, Spodoptera cosmioides (Walker) (Lepidoptera: Noctuidae).</title>
        <authorList>
            <person name="Santos E.R."/>
            <person name="Oliveira L.B."/>
            <person name="Silva L.A."/>
            <person name="Sosa-Gomez D.R."/>
            <person name="Ribeiro B.M."/>
            <person name="Ardisson-Araujo D.M.P."/>
        </authorList>
    </citation>
    <scope>NUCLEOTIDE SEQUENCE [LARGE SCALE GENOMIC DNA]</scope>
    <source>
        <strain evidence="1">VPN72</strain>
    </source>
</reference>
<organism evidence="1 2">
    <name type="scientific">Spodoptera cosmioides nucleopolyhedrovirus</name>
    <dbReference type="NCBI Taxonomy" id="2605774"/>
    <lineage>
        <taxon>Viruses</taxon>
        <taxon>Viruses incertae sedis</taxon>
        <taxon>Naldaviricetes</taxon>
        <taxon>Lefavirales</taxon>
        <taxon>Baculoviridae</taxon>
        <taxon>Alphabaculovirus</taxon>
        <taxon>Alphabaculovirus spocosmioidis</taxon>
    </lineage>
</organism>
<dbReference type="EMBL" id="MK419955">
    <property type="protein sequence ID" value="QEI03468.1"/>
    <property type="molecule type" value="Genomic_DNA"/>
</dbReference>